<dbReference type="GO" id="GO:0046872">
    <property type="term" value="F:metal ion binding"/>
    <property type="evidence" value="ECO:0007669"/>
    <property type="project" value="UniProtKB-UniRule"/>
</dbReference>
<keyword evidence="10 13" id="KW-0472">Membrane</keyword>
<evidence type="ECO:0000313" key="16">
    <source>
        <dbReference type="Proteomes" id="UP000000709"/>
    </source>
</evidence>
<proteinExistence type="inferred from homology"/>
<keyword evidence="3 13" id="KW-0349">Heme</keyword>
<keyword evidence="5 13" id="KW-0479">Metal-binding</keyword>
<dbReference type="PROSITE" id="PS50255">
    <property type="entry name" value="CYTOCHROME_B5_2"/>
    <property type="match status" value="1"/>
</dbReference>
<evidence type="ECO:0000256" key="1">
    <source>
        <dbReference type="ARBA" id="ARBA00004131"/>
    </source>
</evidence>
<evidence type="ECO:0000256" key="6">
    <source>
        <dbReference type="ARBA" id="ARBA00022824"/>
    </source>
</evidence>
<dbReference type="GO" id="GO:0016126">
    <property type="term" value="P:sterol biosynthetic process"/>
    <property type="evidence" value="ECO:0007669"/>
    <property type="project" value="TreeGrafter"/>
</dbReference>
<dbReference type="eggNOG" id="KOG0537">
    <property type="taxonomic scope" value="Eukaryota"/>
</dbReference>
<dbReference type="Proteomes" id="UP000000709">
    <property type="component" value="Unassembled WGS sequence"/>
</dbReference>
<dbReference type="InterPro" id="IPR050668">
    <property type="entry name" value="Cytochrome_b5"/>
</dbReference>
<dbReference type="InterPro" id="IPR001199">
    <property type="entry name" value="Cyt_B5-like_heme/steroid-bd"/>
</dbReference>
<dbReference type="GO" id="GO:0005789">
    <property type="term" value="C:endoplasmic reticulum membrane"/>
    <property type="evidence" value="ECO:0007669"/>
    <property type="project" value="UniProtKB-SubCell"/>
</dbReference>
<comment type="subcellular location">
    <subcellularLocation>
        <location evidence="1">Endoplasmic reticulum membrane</location>
        <topology evidence="1">Single-pass membrane protein</topology>
        <orientation evidence="1">Cytoplasmic side</orientation>
    </subcellularLocation>
    <subcellularLocation>
        <location evidence="11">Microsome membrane</location>
        <topology evidence="11">Single-pass membrane protein</topology>
        <orientation evidence="11">Cytoplasmic side</orientation>
    </subcellularLocation>
</comment>
<dbReference type="STRING" id="619300.G3AVS9"/>
<keyword evidence="4 13" id="KW-0812">Transmembrane</keyword>
<protein>
    <recommendedName>
        <fullName evidence="14">Cytochrome b5 heme-binding domain-containing protein</fullName>
    </recommendedName>
</protein>
<dbReference type="PRINTS" id="PR00363">
    <property type="entry name" value="CYTOCHROMEB5"/>
</dbReference>
<dbReference type="OMA" id="AYFAWRY"/>
<evidence type="ECO:0000313" key="15">
    <source>
        <dbReference type="EMBL" id="EGW29974.1"/>
    </source>
</evidence>
<sequence>MSDTATTTKVFDHEEVAKHTSHDDLWVVLNGRVYDISQYIDEHPGGEEVILDVAGGDATEAFDDIGHSDEAHEILKKLYIGDLKGAAPKEAKHAQSSQSTGDQQGLNFPLVAVFVLLLAYAAYYLKSQLK</sequence>
<evidence type="ECO:0000256" key="10">
    <source>
        <dbReference type="ARBA" id="ARBA00023136"/>
    </source>
</evidence>
<evidence type="ECO:0000256" key="8">
    <source>
        <dbReference type="ARBA" id="ARBA00022982"/>
    </source>
</evidence>
<dbReference type="PROSITE" id="PS00191">
    <property type="entry name" value="CYTOCHROME_B5_1"/>
    <property type="match status" value="1"/>
</dbReference>
<dbReference type="InterPro" id="IPR036400">
    <property type="entry name" value="Cyt_B5-like_heme/steroid_sf"/>
</dbReference>
<keyword evidence="13" id="KW-1133">Transmembrane helix</keyword>
<dbReference type="PANTHER" id="PTHR19359">
    <property type="entry name" value="CYTOCHROME B5"/>
    <property type="match status" value="1"/>
</dbReference>
<keyword evidence="9 13" id="KW-0408">Iron</keyword>
<dbReference type="EMBL" id="GL996506">
    <property type="protein sequence ID" value="EGW29974.1"/>
    <property type="molecule type" value="Genomic_DNA"/>
</dbReference>
<evidence type="ECO:0000256" key="9">
    <source>
        <dbReference type="ARBA" id="ARBA00023004"/>
    </source>
</evidence>
<keyword evidence="6" id="KW-0256">Endoplasmic reticulum</keyword>
<dbReference type="AlphaFoldDB" id="G3AVS9"/>
<dbReference type="FunFam" id="3.10.120.10:FF:000002">
    <property type="entry name" value="Cytochrome b5 type B"/>
    <property type="match status" value="1"/>
</dbReference>
<dbReference type="HOGENOM" id="CLU_102602_3_2_1"/>
<evidence type="ECO:0000256" key="12">
    <source>
        <dbReference type="ARBA" id="ARBA00038168"/>
    </source>
</evidence>
<gene>
    <name evidence="15" type="ORF">SPAPADRAFT_63600</name>
</gene>
<evidence type="ECO:0000256" key="2">
    <source>
        <dbReference type="ARBA" id="ARBA00022448"/>
    </source>
</evidence>
<evidence type="ECO:0000256" key="5">
    <source>
        <dbReference type="ARBA" id="ARBA00022723"/>
    </source>
</evidence>
<keyword evidence="7" id="KW-0492">Microsome</keyword>
<evidence type="ECO:0000256" key="11">
    <source>
        <dbReference type="ARBA" id="ARBA00037877"/>
    </source>
</evidence>
<organism evidence="16">
    <name type="scientific">Spathaspora passalidarum (strain NRRL Y-27907 / 11-Y1)</name>
    <dbReference type="NCBI Taxonomy" id="619300"/>
    <lineage>
        <taxon>Eukaryota</taxon>
        <taxon>Fungi</taxon>
        <taxon>Dikarya</taxon>
        <taxon>Ascomycota</taxon>
        <taxon>Saccharomycotina</taxon>
        <taxon>Pichiomycetes</taxon>
        <taxon>Debaryomycetaceae</taxon>
        <taxon>Spathaspora</taxon>
    </lineage>
</organism>
<keyword evidence="16" id="KW-1185">Reference proteome</keyword>
<evidence type="ECO:0000256" key="13">
    <source>
        <dbReference type="RuleBase" id="RU362121"/>
    </source>
</evidence>
<keyword evidence="2" id="KW-0813">Transport</keyword>
<dbReference type="FunCoup" id="G3AVS9">
    <property type="interactions" value="773"/>
</dbReference>
<evidence type="ECO:0000259" key="14">
    <source>
        <dbReference type="PROSITE" id="PS50255"/>
    </source>
</evidence>
<dbReference type="SUPFAM" id="SSF55856">
    <property type="entry name" value="Cytochrome b5-like heme/steroid binding domain"/>
    <property type="match status" value="1"/>
</dbReference>
<dbReference type="Gene3D" id="3.10.120.10">
    <property type="entry name" value="Cytochrome b5-like heme/steroid binding domain"/>
    <property type="match status" value="1"/>
</dbReference>
<dbReference type="Pfam" id="PF00173">
    <property type="entry name" value="Cyt-b5"/>
    <property type="match status" value="1"/>
</dbReference>
<dbReference type="OrthoDB" id="260519at2759"/>
<dbReference type="InterPro" id="IPR018506">
    <property type="entry name" value="Cyt_B5_heme-BS"/>
</dbReference>
<name>G3AVS9_SPAPN</name>
<evidence type="ECO:0000256" key="3">
    <source>
        <dbReference type="ARBA" id="ARBA00022617"/>
    </source>
</evidence>
<dbReference type="GeneID" id="18874825"/>
<keyword evidence="8" id="KW-0249">Electron transport</keyword>
<dbReference type="GO" id="GO:0020037">
    <property type="term" value="F:heme binding"/>
    <property type="evidence" value="ECO:0007669"/>
    <property type="project" value="UniProtKB-UniRule"/>
</dbReference>
<dbReference type="RefSeq" id="XP_007377740.1">
    <property type="nucleotide sequence ID" value="XM_007377678.1"/>
</dbReference>
<dbReference type="PANTHER" id="PTHR19359:SF150">
    <property type="entry name" value="CYTOCHROME B5"/>
    <property type="match status" value="1"/>
</dbReference>
<accession>G3AVS9</accession>
<reference evidence="15 16" key="1">
    <citation type="journal article" date="2011" name="Proc. Natl. Acad. Sci. U.S.A.">
        <title>Comparative genomics of xylose-fermenting fungi for enhanced biofuel production.</title>
        <authorList>
            <person name="Wohlbach D.J."/>
            <person name="Kuo A."/>
            <person name="Sato T.K."/>
            <person name="Potts K.M."/>
            <person name="Salamov A.A."/>
            <person name="LaButti K.M."/>
            <person name="Sun H."/>
            <person name="Clum A."/>
            <person name="Pangilinan J.L."/>
            <person name="Lindquist E.A."/>
            <person name="Lucas S."/>
            <person name="Lapidus A."/>
            <person name="Jin M."/>
            <person name="Gunawan C."/>
            <person name="Balan V."/>
            <person name="Dale B.E."/>
            <person name="Jeffries T.W."/>
            <person name="Zinkel R."/>
            <person name="Barry K.W."/>
            <person name="Grigoriev I.V."/>
            <person name="Gasch A.P."/>
        </authorList>
    </citation>
    <scope>NUCLEOTIDE SEQUENCE [LARGE SCALE GENOMIC DNA]</scope>
    <source>
        <strain evidence="16">NRRL Y-27907 / 11-Y1</strain>
    </source>
</reference>
<comment type="similarity">
    <text evidence="12 13">Belongs to the cytochrome b5 family.</text>
</comment>
<dbReference type="KEGG" id="spaa:SPAPADRAFT_63600"/>
<feature type="domain" description="Cytochrome b5 heme-binding" evidence="14">
    <location>
        <begin position="8"/>
        <end position="84"/>
    </location>
</feature>
<evidence type="ECO:0000256" key="4">
    <source>
        <dbReference type="ARBA" id="ARBA00022692"/>
    </source>
</evidence>
<dbReference type="InParanoid" id="G3AVS9"/>
<dbReference type="SMART" id="SM01117">
    <property type="entry name" value="Cyt-b5"/>
    <property type="match status" value="1"/>
</dbReference>
<feature type="transmembrane region" description="Helical" evidence="13">
    <location>
        <begin position="106"/>
        <end position="125"/>
    </location>
</feature>
<evidence type="ECO:0000256" key="7">
    <source>
        <dbReference type="ARBA" id="ARBA00022848"/>
    </source>
</evidence>